<dbReference type="PANTHER" id="PTHR34776:SF1">
    <property type="entry name" value="F17F16.3 PROTEIN"/>
    <property type="match status" value="1"/>
</dbReference>
<organism evidence="2 3">
    <name type="scientific">Coprinellus micaceus</name>
    <name type="common">Glistening ink-cap mushroom</name>
    <name type="synonym">Coprinus micaceus</name>
    <dbReference type="NCBI Taxonomy" id="71717"/>
    <lineage>
        <taxon>Eukaryota</taxon>
        <taxon>Fungi</taxon>
        <taxon>Dikarya</taxon>
        <taxon>Basidiomycota</taxon>
        <taxon>Agaricomycotina</taxon>
        <taxon>Agaricomycetes</taxon>
        <taxon>Agaricomycetidae</taxon>
        <taxon>Agaricales</taxon>
        <taxon>Agaricineae</taxon>
        <taxon>Psathyrellaceae</taxon>
        <taxon>Coprinellus</taxon>
    </lineage>
</organism>
<dbReference type="EMBL" id="QPFP01000001">
    <property type="protein sequence ID" value="TEB40111.1"/>
    <property type="molecule type" value="Genomic_DNA"/>
</dbReference>
<name>A0A4Y7U1J3_COPMI</name>
<dbReference type="OrthoDB" id="1028014at2759"/>
<evidence type="ECO:0000256" key="1">
    <source>
        <dbReference type="SAM" id="MobiDB-lite"/>
    </source>
</evidence>
<feature type="compositionally biased region" description="Basic and acidic residues" evidence="1">
    <location>
        <begin position="52"/>
        <end position="87"/>
    </location>
</feature>
<protein>
    <submittedName>
        <fullName evidence="2">Uncharacterized protein</fullName>
    </submittedName>
</protein>
<proteinExistence type="predicted"/>
<dbReference type="STRING" id="71717.A0A4Y7U1J3"/>
<evidence type="ECO:0000313" key="2">
    <source>
        <dbReference type="EMBL" id="TEB40111.1"/>
    </source>
</evidence>
<dbReference type="PANTHER" id="PTHR34776">
    <property type="entry name" value="F17F16.3 PROTEIN"/>
    <property type="match status" value="1"/>
</dbReference>
<feature type="region of interest" description="Disordered" evidence="1">
    <location>
        <begin position="126"/>
        <end position="146"/>
    </location>
</feature>
<gene>
    <name evidence="2" type="ORF">FA13DRAFT_1618859</name>
</gene>
<reference evidence="2 3" key="1">
    <citation type="journal article" date="2019" name="Nat. Ecol. Evol.">
        <title>Megaphylogeny resolves global patterns of mushroom evolution.</title>
        <authorList>
            <person name="Varga T."/>
            <person name="Krizsan K."/>
            <person name="Foldi C."/>
            <person name="Dima B."/>
            <person name="Sanchez-Garcia M."/>
            <person name="Sanchez-Ramirez S."/>
            <person name="Szollosi G.J."/>
            <person name="Szarkandi J.G."/>
            <person name="Papp V."/>
            <person name="Albert L."/>
            <person name="Andreopoulos W."/>
            <person name="Angelini C."/>
            <person name="Antonin V."/>
            <person name="Barry K.W."/>
            <person name="Bougher N.L."/>
            <person name="Buchanan P."/>
            <person name="Buyck B."/>
            <person name="Bense V."/>
            <person name="Catcheside P."/>
            <person name="Chovatia M."/>
            <person name="Cooper J."/>
            <person name="Damon W."/>
            <person name="Desjardin D."/>
            <person name="Finy P."/>
            <person name="Geml J."/>
            <person name="Haridas S."/>
            <person name="Hughes K."/>
            <person name="Justo A."/>
            <person name="Karasinski D."/>
            <person name="Kautmanova I."/>
            <person name="Kiss B."/>
            <person name="Kocsube S."/>
            <person name="Kotiranta H."/>
            <person name="LaButti K.M."/>
            <person name="Lechner B.E."/>
            <person name="Liimatainen K."/>
            <person name="Lipzen A."/>
            <person name="Lukacs Z."/>
            <person name="Mihaltcheva S."/>
            <person name="Morgado L.N."/>
            <person name="Niskanen T."/>
            <person name="Noordeloos M.E."/>
            <person name="Ohm R.A."/>
            <person name="Ortiz-Santana B."/>
            <person name="Ovrebo C."/>
            <person name="Racz N."/>
            <person name="Riley R."/>
            <person name="Savchenko A."/>
            <person name="Shiryaev A."/>
            <person name="Soop K."/>
            <person name="Spirin V."/>
            <person name="Szebenyi C."/>
            <person name="Tomsovsky M."/>
            <person name="Tulloss R.E."/>
            <person name="Uehling J."/>
            <person name="Grigoriev I.V."/>
            <person name="Vagvolgyi C."/>
            <person name="Papp T."/>
            <person name="Martin F.M."/>
            <person name="Miettinen O."/>
            <person name="Hibbett D.S."/>
            <person name="Nagy L.G."/>
        </authorList>
    </citation>
    <scope>NUCLEOTIDE SEQUENCE [LARGE SCALE GENOMIC DNA]</scope>
    <source>
        <strain evidence="2 3">FP101781</strain>
    </source>
</reference>
<feature type="region of interest" description="Disordered" evidence="1">
    <location>
        <begin position="1"/>
        <end position="87"/>
    </location>
</feature>
<accession>A0A4Y7U1J3</accession>
<evidence type="ECO:0000313" key="3">
    <source>
        <dbReference type="Proteomes" id="UP000298030"/>
    </source>
</evidence>
<keyword evidence="3" id="KW-1185">Reference proteome</keyword>
<sequence length="408" mass="44608">MPTTRRQQAIQEGKLKEEKPQQTTRKNASSRSETSQKRKRAGSTTGSAPKSKKGEVTGKGEKPLSKRAKVTRDDIEQKPGHDKRPGTIERGHIYFFYRPRVEVEDVHSLDEVKNLHMLLIPRPPEFAADAEGDAGSVPKPDPTRTEEAEMRVLSPGADAVPAPVTRNTTKQYYRLVTIGKKKLPDPHGAGRKETFWGTVTSLGEDLHGLVEGLGPKTYETKTRGTRHEGPARLVARGGYAIVNTEARTPSQRETHLGYNVSHPTPSDIGDVQATFGIYSASSFVIQVKNPKAPNTSPAMGHTKKPEYPNWIMNDVFGAGSGGRGRESYGLRFASVETPEMLDHVGAQLLLIAARDGQQGLETSLGEGRGEALASAEDKQGHRAIMDVFKEIGLDSDVFTKDTLKGQWA</sequence>
<feature type="compositionally biased region" description="Polar residues" evidence="1">
    <location>
        <begin position="21"/>
        <end position="33"/>
    </location>
</feature>
<comment type="caution">
    <text evidence="2">The sequence shown here is derived from an EMBL/GenBank/DDBJ whole genome shotgun (WGS) entry which is preliminary data.</text>
</comment>
<feature type="compositionally biased region" description="Polar residues" evidence="1">
    <location>
        <begin position="1"/>
        <end position="10"/>
    </location>
</feature>
<dbReference type="AlphaFoldDB" id="A0A4Y7U1J3"/>
<dbReference type="Proteomes" id="UP000298030">
    <property type="component" value="Unassembled WGS sequence"/>
</dbReference>